<sequence length="175" mass="20902">MEELENKSDYDSIDLNEKHYVEIAELFDYAKATAEERSSAYAKYKRFMKEDVAPRYLYIIRCHGTTYYKIGITNDLAKRLAAHQTGNPNNLTMVLYAEADLDDYLGKEIVYLESFLHKNYSHFRVRGEWFNLNYHHISDIALFLELNRELGIRICSRRELVHYYKYLSPDDEREF</sequence>
<dbReference type="AlphaFoldDB" id="A0A5E6QQQ4"/>
<dbReference type="Pfam" id="PF13455">
    <property type="entry name" value="MUG113"/>
    <property type="match status" value="1"/>
</dbReference>
<dbReference type="SMART" id="SM00974">
    <property type="entry name" value="T5orf172"/>
    <property type="match status" value="1"/>
</dbReference>
<reference evidence="2 3" key="1">
    <citation type="submission" date="2019-09" db="EMBL/GenBank/DDBJ databases">
        <authorList>
            <person name="Chandra G."/>
            <person name="Truman W A."/>
        </authorList>
    </citation>
    <scope>NUCLEOTIDE SEQUENCE [LARGE SCALE GENOMIC DNA]</scope>
    <source>
        <strain evidence="2">PS662</strain>
    </source>
</reference>
<name>A0A5E6QQQ4_PSEFL</name>
<organism evidence="2 3">
    <name type="scientific">Pseudomonas fluorescens</name>
    <dbReference type="NCBI Taxonomy" id="294"/>
    <lineage>
        <taxon>Bacteria</taxon>
        <taxon>Pseudomonadati</taxon>
        <taxon>Pseudomonadota</taxon>
        <taxon>Gammaproteobacteria</taxon>
        <taxon>Pseudomonadales</taxon>
        <taxon>Pseudomonadaceae</taxon>
        <taxon>Pseudomonas</taxon>
    </lineage>
</organism>
<feature type="domain" description="Bacteriophage T5 Orf172 DNA-binding" evidence="1">
    <location>
        <begin position="62"/>
        <end position="144"/>
    </location>
</feature>
<dbReference type="InterPro" id="IPR018306">
    <property type="entry name" value="Phage_T5_Orf172_DNA-bd"/>
</dbReference>
<accession>A0A5E6QQQ4</accession>
<dbReference type="EMBL" id="CABVHK010000003">
    <property type="protein sequence ID" value="VVM58551.1"/>
    <property type="molecule type" value="Genomic_DNA"/>
</dbReference>
<dbReference type="SUPFAM" id="SSF82771">
    <property type="entry name" value="GIY-YIG endonuclease"/>
    <property type="match status" value="1"/>
</dbReference>
<dbReference type="OrthoDB" id="5917870at2"/>
<dbReference type="Proteomes" id="UP000326953">
    <property type="component" value="Unassembled WGS sequence"/>
</dbReference>
<protein>
    <recommendedName>
        <fullName evidence="1">Bacteriophage T5 Orf172 DNA-binding domain-containing protein</fullName>
    </recommendedName>
</protein>
<dbReference type="Gene3D" id="3.40.1440.10">
    <property type="entry name" value="GIY-YIG endonuclease"/>
    <property type="match status" value="1"/>
</dbReference>
<gene>
    <name evidence="2" type="ORF">PS662_01186</name>
</gene>
<dbReference type="InterPro" id="IPR035901">
    <property type="entry name" value="GIY-YIG_endonuc_sf"/>
</dbReference>
<evidence type="ECO:0000313" key="3">
    <source>
        <dbReference type="Proteomes" id="UP000326953"/>
    </source>
</evidence>
<dbReference type="RefSeq" id="WP_150710090.1">
    <property type="nucleotide sequence ID" value="NZ_CABVHK010000003.1"/>
</dbReference>
<evidence type="ECO:0000313" key="2">
    <source>
        <dbReference type="EMBL" id="VVM58551.1"/>
    </source>
</evidence>
<evidence type="ECO:0000259" key="1">
    <source>
        <dbReference type="SMART" id="SM00974"/>
    </source>
</evidence>
<proteinExistence type="predicted"/>